<feature type="region of interest" description="Disordered" evidence="1">
    <location>
        <begin position="21"/>
        <end position="55"/>
    </location>
</feature>
<organism evidence="2 3">
    <name type="scientific">Haloarcula saliterrae</name>
    <dbReference type="NCBI Taxonomy" id="2950534"/>
    <lineage>
        <taxon>Archaea</taxon>
        <taxon>Methanobacteriati</taxon>
        <taxon>Methanobacteriota</taxon>
        <taxon>Stenosarchaea group</taxon>
        <taxon>Halobacteria</taxon>
        <taxon>Halobacteriales</taxon>
        <taxon>Haloarculaceae</taxon>
        <taxon>Haloarcula</taxon>
    </lineage>
</organism>
<accession>A0ABU2F9T2</accession>
<keyword evidence="3" id="KW-1185">Reference proteome</keyword>
<comment type="caution">
    <text evidence="2">The sequence shown here is derived from an EMBL/GenBank/DDBJ whole genome shotgun (WGS) entry which is preliminary data.</text>
</comment>
<dbReference type="RefSeq" id="WP_310918609.1">
    <property type="nucleotide sequence ID" value="NZ_JAMQON010000001.1"/>
</dbReference>
<sequence>MNRRKLLACCGGSLAALAGCLSASPSDSTEESAPGTERPTERSTATPTESASSVAVEDIAAQKAVSYSSMMGSGGVLAAADRQYVVASVTGTETYERPEFVFETDSETYDSGLDDTVGARNASVAGRHRPYVAFDIPSPLSASNPRIRRADDEDETWSLPDDAAATLAAPAPRFELDELTVPDSVSEGRPLSVSLTVTNVADTEGRFLAALYWPTREIQDDDESRLVERDVAAGETTTASLDIDTSYTASEDGPVTLSVRGHVCASREVTLQNASSP</sequence>
<evidence type="ECO:0000313" key="3">
    <source>
        <dbReference type="Proteomes" id="UP001259659"/>
    </source>
</evidence>
<evidence type="ECO:0000313" key="2">
    <source>
        <dbReference type="EMBL" id="MDS0259019.1"/>
    </source>
</evidence>
<evidence type="ECO:0000256" key="1">
    <source>
        <dbReference type="SAM" id="MobiDB-lite"/>
    </source>
</evidence>
<protein>
    <submittedName>
        <fullName evidence="2">Uncharacterized protein</fullName>
    </submittedName>
</protein>
<dbReference type="PROSITE" id="PS51257">
    <property type="entry name" value="PROKAR_LIPOPROTEIN"/>
    <property type="match status" value="1"/>
</dbReference>
<proteinExistence type="predicted"/>
<feature type="compositionally biased region" description="Polar residues" evidence="1">
    <location>
        <begin position="42"/>
        <end position="53"/>
    </location>
</feature>
<name>A0ABU2F9T2_9EURY</name>
<gene>
    <name evidence="2" type="ORF">NDI56_06385</name>
</gene>
<dbReference type="Proteomes" id="UP001259659">
    <property type="component" value="Unassembled WGS sequence"/>
</dbReference>
<reference evidence="2 3" key="1">
    <citation type="submission" date="2022-06" db="EMBL/GenBank/DDBJ databases">
        <title>Haloarcula sp. a new haloarchaeum isolate from saline soil.</title>
        <authorList>
            <person name="Strakova D."/>
            <person name="Galisteo C."/>
            <person name="Sanchez-Porro C."/>
            <person name="Ventosa A."/>
        </authorList>
    </citation>
    <scope>NUCLEOTIDE SEQUENCE [LARGE SCALE GENOMIC DNA]</scope>
    <source>
        <strain evidence="2 3">S1CR25-12</strain>
    </source>
</reference>
<dbReference type="EMBL" id="JAMQON010000001">
    <property type="protein sequence ID" value="MDS0259019.1"/>
    <property type="molecule type" value="Genomic_DNA"/>
</dbReference>